<feature type="transmembrane region" description="Helical" evidence="7">
    <location>
        <begin position="288"/>
        <end position="308"/>
    </location>
</feature>
<evidence type="ECO:0000256" key="5">
    <source>
        <dbReference type="ARBA" id="ARBA00023136"/>
    </source>
</evidence>
<feature type="region of interest" description="Disordered" evidence="6">
    <location>
        <begin position="1"/>
        <end position="44"/>
    </location>
</feature>
<feature type="transmembrane region" description="Helical" evidence="7">
    <location>
        <begin position="138"/>
        <end position="160"/>
    </location>
</feature>
<comment type="subcellular location">
    <subcellularLocation>
        <location evidence="1">Cell membrane</location>
        <topology evidence="1">Multi-pass membrane protein</topology>
    </subcellularLocation>
</comment>
<feature type="transmembrane region" description="Helical" evidence="7">
    <location>
        <begin position="315"/>
        <end position="335"/>
    </location>
</feature>
<feature type="compositionally biased region" description="Low complexity" evidence="6">
    <location>
        <begin position="31"/>
        <end position="44"/>
    </location>
</feature>
<protein>
    <submittedName>
        <fullName evidence="8">Uncharacterized protein</fullName>
    </submittedName>
</protein>
<accession>A0A1X9LM46</accession>
<evidence type="ECO:0000256" key="3">
    <source>
        <dbReference type="ARBA" id="ARBA00022692"/>
    </source>
</evidence>
<dbReference type="GO" id="GO:0005886">
    <property type="term" value="C:plasma membrane"/>
    <property type="evidence" value="ECO:0007669"/>
    <property type="project" value="UniProtKB-SubCell"/>
</dbReference>
<dbReference type="Pfam" id="PF02653">
    <property type="entry name" value="BPD_transp_2"/>
    <property type="match status" value="1"/>
</dbReference>
<dbReference type="Proteomes" id="UP000192775">
    <property type="component" value="Chromosome"/>
</dbReference>
<sequence>MSTTAATGHSAGSNPDEVTSASGALGTTAEPVGPTGSSSPGAGPARSSSGLSWLGRVPRAVWPLLAFLVLFGIGGLIRPNLITVDSLIGTATFAIILAIASFGQTVAVIQAGIDLSVPNTIGFAALSFLAWVGPLGPVGAFVAALLSGAVIGALNGLVISKLQLTPIVTTIAMNGLLFGVILLAFNFSELTVVPDFVVAITSAKIEVFGITMAAVLPLGLGLMVVLQLILSFTGWGRSLFVTGSAAEVSRLAGLSVDRIRISGYVVSGLLAAFAGIVIVGYYQQASATMGASYLLSSVAAVVVGGASIFGGRGSVVGTVGGALVLAQVSTLVTVLNLGANIQQLIYGVIILVVISLYGRRRGA</sequence>
<feature type="compositionally biased region" description="Polar residues" evidence="6">
    <location>
        <begin position="1"/>
        <end position="22"/>
    </location>
</feature>
<feature type="transmembrane region" description="Helical" evidence="7">
    <location>
        <begin position="261"/>
        <end position="282"/>
    </location>
</feature>
<evidence type="ECO:0000313" key="9">
    <source>
        <dbReference type="Proteomes" id="UP000192775"/>
    </source>
</evidence>
<keyword evidence="5 7" id="KW-0472">Membrane</keyword>
<dbReference type="PANTHER" id="PTHR32196">
    <property type="entry name" value="ABC TRANSPORTER PERMEASE PROTEIN YPHD-RELATED-RELATED"/>
    <property type="match status" value="1"/>
</dbReference>
<gene>
    <name evidence="8" type="ORF">B5808_14375</name>
</gene>
<reference evidence="8 9" key="1">
    <citation type="submission" date="2017-04" db="EMBL/GenBank/DDBJ databases">
        <authorList>
            <person name="Afonso C.L."/>
            <person name="Miller P.J."/>
            <person name="Scott M.A."/>
            <person name="Spackman E."/>
            <person name="Goraichik I."/>
            <person name="Dimitrov K.M."/>
            <person name="Suarez D.L."/>
            <person name="Swayne D.E."/>
        </authorList>
    </citation>
    <scope>NUCLEOTIDE SEQUENCE [LARGE SCALE GENOMIC DNA]</scope>
    <source>
        <strain evidence="9">XA(T)</strain>
    </source>
</reference>
<feature type="transmembrane region" description="Helical" evidence="7">
    <location>
        <begin position="60"/>
        <end position="81"/>
    </location>
</feature>
<evidence type="ECO:0000256" key="7">
    <source>
        <dbReference type="SAM" id="Phobius"/>
    </source>
</evidence>
<dbReference type="EMBL" id="CP020715">
    <property type="protein sequence ID" value="ARJ06264.1"/>
    <property type="molecule type" value="Genomic_DNA"/>
</dbReference>
<dbReference type="KEGG" id="cphy:B5808_14375"/>
<organism evidence="8 9">
    <name type="scientific">Cnuibacter physcomitrellae</name>
    <dbReference type="NCBI Taxonomy" id="1619308"/>
    <lineage>
        <taxon>Bacteria</taxon>
        <taxon>Bacillati</taxon>
        <taxon>Actinomycetota</taxon>
        <taxon>Actinomycetes</taxon>
        <taxon>Micrococcales</taxon>
        <taxon>Microbacteriaceae</taxon>
        <taxon>Cnuibacter</taxon>
    </lineage>
</organism>
<dbReference type="STRING" id="1619308.B5808_14375"/>
<dbReference type="RefSeq" id="WP_085020402.1">
    <property type="nucleotide sequence ID" value="NZ_BMHD01000001.1"/>
</dbReference>
<dbReference type="AlphaFoldDB" id="A0A1X9LM46"/>
<evidence type="ECO:0000256" key="2">
    <source>
        <dbReference type="ARBA" id="ARBA00022475"/>
    </source>
</evidence>
<proteinExistence type="predicted"/>
<feature type="transmembrane region" description="Helical" evidence="7">
    <location>
        <begin position="167"/>
        <end position="187"/>
    </location>
</feature>
<dbReference type="GO" id="GO:0022857">
    <property type="term" value="F:transmembrane transporter activity"/>
    <property type="evidence" value="ECO:0007669"/>
    <property type="project" value="InterPro"/>
</dbReference>
<evidence type="ECO:0000256" key="1">
    <source>
        <dbReference type="ARBA" id="ARBA00004651"/>
    </source>
</evidence>
<feature type="transmembrane region" description="Helical" evidence="7">
    <location>
        <begin position="207"/>
        <end position="230"/>
    </location>
</feature>
<feature type="transmembrane region" description="Helical" evidence="7">
    <location>
        <begin position="341"/>
        <end position="358"/>
    </location>
</feature>
<dbReference type="CDD" id="cd06579">
    <property type="entry name" value="TM_PBP1_transp_AraH_like"/>
    <property type="match status" value="1"/>
</dbReference>
<keyword evidence="9" id="KW-1185">Reference proteome</keyword>
<dbReference type="InterPro" id="IPR001851">
    <property type="entry name" value="ABC_transp_permease"/>
</dbReference>
<keyword evidence="4 7" id="KW-1133">Transmembrane helix</keyword>
<keyword evidence="2" id="KW-1003">Cell membrane</keyword>
<keyword evidence="3 7" id="KW-0812">Transmembrane</keyword>
<evidence type="ECO:0000256" key="4">
    <source>
        <dbReference type="ARBA" id="ARBA00022989"/>
    </source>
</evidence>
<name>A0A1X9LM46_9MICO</name>
<evidence type="ECO:0000256" key="6">
    <source>
        <dbReference type="SAM" id="MobiDB-lite"/>
    </source>
</evidence>
<evidence type="ECO:0000313" key="8">
    <source>
        <dbReference type="EMBL" id="ARJ06264.1"/>
    </source>
</evidence>
<feature type="transmembrane region" description="Helical" evidence="7">
    <location>
        <begin position="87"/>
        <end position="108"/>
    </location>
</feature>